<dbReference type="SUPFAM" id="SSF81321">
    <property type="entry name" value="Family A G protein-coupled receptor-like"/>
    <property type="match status" value="1"/>
</dbReference>
<evidence type="ECO:0000313" key="10">
    <source>
        <dbReference type="EMBL" id="GFR98331.1"/>
    </source>
</evidence>
<evidence type="ECO:0000256" key="1">
    <source>
        <dbReference type="ARBA" id="ARBA00004141"/>
    </source>
</evidence>
<feature type="transmembrane region" description="Helical" evidence="8">
    <location>
        <begin position="79"/>
        <end position="97"/>
    </location>
</feature>
<evidence type="ECO:0000256" key="4">
    <source>
        <dbReference type="ARBA" id="ARBA00023040"/>
    </source>
</evidence>
<evidence type="ECO:0000256" key="7">
    <source>
        <dbReference type="ARBA" id="ARBA00023224"/>
    </source>
</evidence>
<comment type="caution">
    <text evidence="10">The sequence shown here is derived from an EMBL/GenBank/DDBJ whole genome shotgun (WGS) entry which is preliminary data.</text>
</comment>
<evidence type="ECO:0000313" key="11">
    <source>
        <dbReference type="Proteomes" id="UP000762676"/>
    </source>
</evidence>
<dbReference type="PANTHER" id="PTHR24243:SF230">
    <property type="entry name" value="G-PROTEIN COUPLED RECEPTORS FAMILY 1 PROFILE DOMAIN-CONTAINING PROTEIN"/>
    <property type="match status" value="1"/>
</dbReference>
<gene>
    <name evidence="10" type="ORF">ElyMa_001016600</name>
</gene>
<keyword evidence="6 10" id="KW-0675">Receptor</keyword>
<keyword evidence="4" id="KW-0297">G-protein coupled receptor</keyword>
<keyword evidence="2 8" id="KW-0812">Transmembrane</keyword>
<keyword evidence="5 8" id="KW-0472">Membrane</keyword>
<evidence type="ECO:0000259" key="9">
    <source>
        <dbReference type="PROSITE" id="PS50262"/>
    </source>
</evidence>
<dbReference type="Proteomes" id="UP000762676">
    <property type="component" value="Unassembled WGS sequence"/>
</dbReference>
<name>A0AAV4HNG9_9GAST</name>
<proteinExistence type="predicted"/>
<evidence type="ECO:0000256" key="6">
    <source>
        <dbReference type="ARBA" id="ARBA00023170"/>
    </source>
</evidence>
<feature type="transmembrane region" description="Helical" evidence="8">
    <location>
        <begin position="140"/>
        <end position="163"/>
    </location>
</feature>
<evidence type="ECO:0000256" key="8">
    <source>
        <dbReference type="SAM" id="Phobius"/>
    </source>
</evidence>
<dbReference type="Gene3D" id="1.20.1070.10">
    <property type="entry name" value="Rhodopsin 7-helix transmembrane proteins"/>
    <property type="match status" value="1"/>
</dbReference>
<keyword evidence="11" id="KW-1185">Reference proteome</keyword>
<protein>
    <submittedName>
        <fullName evidence="10">Chemosensory receptor A</fullName>
    </submittedName>
</protein>
<sequence>MRCACVAMPLKFKFFFTKSRTLKWTLFLVALAVVLPMPVLTIHSIAWRIDPISNTSSLYLKASNNDIMSRINDIINRNVVIYIAYTITVICASLLTFKLYQASQIRRSCTTWPSQSSDQASDKPVDQGLSGKDLQVVKSVVLVCVIFILSQLPFVLTSTIRLITPAFDVGERLGYVFGMFGQINNTCSFLNASVNIFVYYNYNSKFRSVFHSLLPVKRKM</sequence>
<evidence type="ECO:0000256" key="3">
    <source>
        <dbReference type="ARBA" id="ARBA00022989"/>
    </source>
</evidence>
<dbReference type="EMBL" id="BMAT01002063">
    <property type="protein sequence ID" value="GFR98331.1"/>
    <property type="molecule type" value="Genomic_DNA"/>
</dbReference>
<organism evidence="10 11">
    <name type="scientific">Elysia marginata</name>
    <dbReference type="NCBI Taxonomy" id="1093978"/>
    <lineage>
        <taxon>Eukaryota</taxon>
        <taxon>Metazoa</taxon>
        <taxon>Spiralia</taxon>
        <taxon>Lophotrochozoa</taxon>
        <taxon>Mollusca</taxon>
        <taxon>Gastropoda</taxon>
        <taxon>Heterobranchia</taxon>
        <taxon>Euthyneura</taxon>
        <taxon>Panpulmonata</taxon>
        <taxon>Sacoglossa</taxon>
        <taxon>Placobranchoidea</taxon>
        <taxon>Plakobranchidae</taxon>
        <taxon>Elysia</taxon>
    </lineage>
</organism>
<dbReference type="AlphaFoldDB" id="A0AAV4HNG9"/>
<dbReference type="PROSITE" id="PS50262">
    <property type="entry name" value="G_PROTEIN_RECEP_F1_2"/>
    <property type="match status" value="1"/>
</dbReference>
<accession>A0AAV4HNG9</accession>
<keyword evidence="7" id="KW-0807">Transducer</keyword>
<feature type="domain" description="G-protein coupled receptors family 1 profile" evidence="9">
    <location>
        <begin position="1"/>
        <end position="199"/>
    </location>
</feature>
<comment type="subcellular location">
    <subcellularLocation>
        <location evidence="1">Membrane</location>
        <topology evidence="1">Multi-pass membrane protein</topology>
    </subcellularLocation>
</comment>
<evidence type="ECO:0000256" key="2">
    <source>
        <dbReference type="ARBA" id="ARBA00022692"/>
    </source>
</evidence>
<dbReference type="GO" id="GO:0004930">
    <property type="term" value="F:G protein-coupled receptor activity"/>
    <property type="evidence" value="ECO:0007669"/>
    <property type="project" value="UniProtKB-KW"/>
</dbReference>
<dbReference type="GO" id="GO:0005886">
    <property type="term" value="C:plasma membrane"/>
    <property type="evidence" value="ECO:0007669"/>
    <property type="project" value="TreeGrafter"/>
</dbReference>
<keyword evidence="3 8" id="KW-1133">Transmembrane helix</keyword>
<dbReference type="InterPro" id="IPR017452">
    <property type="entry name" value="GPCR_Rhodpsn_7TM"/>
</dbReference>
<feature type="transmembrane region" description="Helical" evidence="8">
    <location>
        <begin position="183"/>
        <end position="202"/>
    </location>
</feature>
<dbReference type="PANTHER" id="PTHR24243">
    <property type="entry name" value="G-PROTEIN COUPLED RECEPTOR"/>
    <property type="match status" value="1"/>
</dbReference>
<evidence type="ECO:0000256" key="5">
    <source>
        <dbReference type="ARBA" id="ARBA00023136"/>
    </source>
</evidence>
<reference evidence="10 11" key="1">
    <citation type="journal article" date="2021" name="Elife">
        <title>Chloroplast acquisition without the gene transfer in kleptoplastic sea slugs, Plakobranchus ocellatus.</title>
        <authorList>
            <person name="Maeda T."/>
            <person name="Takahashi S."/>
            <person name="Yoshida T."/>
            <person name="Shimamura S."/>
            <person name="Takaki Y."/>
            <person name="Nagai Y."/>
            <person name="Toyoda A."/>
            <person name="Suzuki Y."/>
            <person name="Arimoto A."/>
            <person name="Ishii H."/>
            <person name="Satoh N."/>
            <person name="Nishiyama T."/>
            <person name="Hasebe M."/>
            <person name="Maruyama T."/>
            <person name="Minagawa J."/>
            <person name="Obokata J."/>
            <person name="Shigenobu S."/>
        </authorList>
    </citation>
    <scope>NUCLEOTIDE SEQUENCE [LARGE SCALE GENOMIC DNA]</scope>
</reference>